<dbReference type="EMBL" id="JBEPSD010000002">
    <property type="protein sequence ID" value="MET4570249.1"/>
    <property type="molecule type" value="Genomic_DNA"/>
</dbReference>
<evidence type="ECO:0000256" key="1">
    <source>
        <dbReference type="SAM" id="Phobius"/>
    </source>
</evidence>
<keyword evidence="1" id="KW-0812">Transmembrane</keyword>
<evidence type="ECO:0008006" key="4">
    <source>
        <dbReference type="Google" id="ProtNLM"/>
    </source>
</evidence>
<reference evidence="2 3" key="1">
    <citation type="submission" date="2024-06" db="EMBL/GenBank/DDBJ databases">
        <title>Sorghum-associated microbial communities from plants grown in Nebraska, USA.</title>
        <authorList>
            <person name="Schachtman D."/>
        </authorList>
    </citation>
    <scope>NUCLEOTIDE SEQUENCE [LARGE SCALE GENOMIC DNA]</scope>
    <source>
        <strain evidence="2 3">1757</strain>
    </source>
</reference>
<feature type="transmembrane region" description="Helical" evidence="1">
    <location>
        <begin position="51"/>
        <end position="70"/>
    </location>
</feature>
<feature type="transmembrane region" description="Helical" evidence="1">
    <location>
        <begin position="27"/>
        <end position="45"/>
    </location>
</feature>
<sequence length="253" mass="27737">MTDDFRDSASSSTDAAHPGLSATRERFVVIWVTAAFAGLGVWRYLVGDSSAFLFLGLASLLFALFVYSLFRQRRAAPEGPPDPSTQWRLAAGIADGGESMFRYSSGSIWAVRIVALISLLLGPAIYLASSPRPLGGELYGIGVFWTLLSGASFLAVRACERFGVEVTHIEIVHHRLRSSLTHSFQALGSIALLEGSGRGPSYVLALYDPQGRRVDQFPSTLDGFENLVALVKVRAFEFGLKYRYRDMWGSWTT</sequence>
<keyword evidence="1" id="KW-1133">Transmembrane helix</keyword>
<organism evidence="2 3">
    <name type="scientific">Rhodanobacter soli</name>
    <dbReference type="NCBI Taxonomy" id="590609"/>
    <lineage>
        <taxon>Bacteria</taxon>
        <taxon>Pseudomonadati</taxon>
        <taxon>Pseudomonadota</taxon>
        <taxon>Gammaproteobacteria</taxon>
        <taxon>Lysobacterales</taxon>
        <taxon>Rhodanobacteraceae</taxon>
        <taxon>Rhodanobacter</taxon>
    </lineage>
</organism>
<keyword evidence="1" id="KW-0472">Membrane</keyword>
<evidence type="ECO:0000313" key="3">
    <source>
        <dbReference type="Proteomes" id="UP001549251"/>
    </source>
</evidence>
<feature type="transmembrane region" description="Helical" evidence="1">
    <location>
        <begin position="109"/>
        <end position="126"/>
    </location>
</feature>
<proteinExistence type="predicted"/>
<accession>A0ABV2PYZ1</accession>
<dbReference type="Proteomes" id="UP001549251">
    <property type="component" value="Unassembled WGS sequence"/>
</dbReference>
<protein>
    <recommendedName>
        <fullName evidence="4">DUF2244 domain-containing protein</fullName>
    </recommendedName>
</protein>
<name>A0ABV2PYZ1_9GAMM</name>
<evidence type="ECO:0000313" key="2">
    <source>
        <dbReference type="EMBL" id="MET4570249.1"/>
    </source>
</evidence>
<comment type="caution">
    <text evidence="2">The sequence shown here is derived from an EMBL/GenBank/DDBJ whole genome shotgun (WGS) entry which is preliminary data.</text>
</comment>
<keyword evidence="3" id="KW-1185">Reference proteome</keyword>
<feature type="transmembrane region" description="Helical" evidence="1">
    <location>
        <begin position="138"/>
        <end position="156"/>
    </location>
</feature>
<gene>
    <name evidence="2" type="ORF">ABIE04_002610</name>
</gene>
<dbReference type="RefSeq" id="WP_354550887.1">
    <property type="nucleotide sequence ID" value="NZ_JBEPSD010000002.1"/>
</dbReference>